<reference evidence="3" key="1">
    <citation type="submission" date="2015-11" db="EMBL/GenBank/DDBJ databases">
        <authorList>
            <person name="Holder M.E."/>
            <person name="Ajami N.J."/>
            <person name="Petrosino J.F."/>
        </authorList>
    </citation>
    <scope>NUCLEOTIDE SEQUENCE [LARGE SCALE GENOMIC DNA]</scope>
    <source>
        <strain evidence="3">F0113</strain>
    </source>
</reference>
<evidence type="ECO:0008006" key="4">
    <source>
        <dbReference type="Google" id="ProtNLM"/>
    </source>
</evidence>
<keyword evidence="3" id="KW-1185">Reference proteome</keyword>
<dbReference type="AlphaFoldDB" id="A0A0S2KIA6"/>
<name>A0A0S2KIA6_9BACT</name>
<sequence>MQKWMLLGVMGLMMTACAVSQLTNAEKAEARRVLAQKVNEEIEKRNFKIAVDYIYPKRGGARHLSYGYSLEVRGDSLISYLPYFGRAYRVPYGGGKGLNFTALLSDYQAIRAKKNLTRIEWQVRNEEDIYQYQVEVFDNGRVQLDVSPQNREPISFSGELILDRKR</sequence>
<evidence type="ECO:0000313" key="2">
    <source>
        <dbReference type="EMBL" id="ALO48038.1"/>
    </source>
</evidence>
<evidence type="ECO:0000313" key="3">
    <source>
        <dbReference type="Proteomes" id="UP000056252"/>
    </source>
</evidence>
<accession>A0A0S2KIA6</accession>
<protein>
    <recommendedName>
        <fullName evidence="4">DUF4251 domain-containing protein</fullName>
    </recommendedName>
</protein>
<organism evidence="2 3">
    <name type="scientific">Hoylesella enoeca</name>
    <dbReference type="NCBI Taxonomy" id="76123"/>
    <lineage>
        <taxon>Bacteria</taxon>
        <taxon>Pseudomonadati</taxon>
        <taxon>Bacteroidota</taxon>
        <taxon>Bacteroidia</taxon>
        <taxon>Bacteroidales</taxon>
        <taxon>Prevotellaceae</taxon>
        <taxon>Hoylesella</taxon>
    </lineage>
</organism>
<evidence type="ECO:0000256" key="1">
    <source>
        <dbReference type="SAM" id="SignalP"/>
    </source>
</evidence>
<dbReference type="PROSITE" id="PS51257">
    <property type="entry name" value="PROKAR_LIPOPROTEIN"/>
    <property type="match status" value="1"/>
</dbReference>
<keyword evidence="1" id="KW-0732">Signal</keyword>
<dbReference type="Pfam" id="PF14059">
    <property type="entry name" value="DUF4251"/>
    <property type="match status" value="1"/>
</dbReference>
<feature type="signal peptide" evidence="1">
    <location>
        <begin position="1"/>
        <end position="18"/>
    </location>
</feature>
<feature type="chain" id="PRO_5006601892" description="DUF4251 domain-containing protein" evidence="1">
    <location>
        <begin position="19"/>
        <end position="166"/>
    </location>
</feature>
<dbReference type="EMBL" id="CP013195">
    <property type="protein sequence ID" value="ALO48038.1"/>
    <property type="molecule type" value="Genomic_DNA"/>
</dbReference>
<dbReference type="Gene3D" id="2.40.128.410">
    <property type="match status" value="1"/>
</dbReference>
<gene>
    <name evidence="2" type="ORF">AS203_02125</name>
</gene>
<dbReference type="RefSeq" id="WP_060544136.1">
    <property type="nucleotide sequence ID" value="NZ_CP013195.1"/>
</dbReference>
<dbReference type="KEGG" id="peo:AS203_02125"/>
<proteinExistence type="predicted"/>
<dbReference type="InterPro" id="IPR025347">
    <property type="entry name" value="DUF4251"/>
</dbReference>
<dbReference type="Proteomes" id="UP000056252">
    <property type="component" value="Chromosome"/>
</dbReference>
<dbReference type="STRING" id="76123.AS203_02125"/>